<comment type="caution">
    <text evidence="1">The sequence shown here is derived from an EMBL/GenBank/DDBJ whole genome shotgun (WGS) entry which is preliminary data.</text>
</comment>
<dbReference type="EMBL" id="BDIP01004578">
    <property type="protein sequence ID" value="GCA63683.1"/>
    <property type="molecule type" value="Genomic_DNA"/>
</dbReference>
<dbReference type="Proteomes" id="UP000265618">
    <property type="component" value="Unassembled WGS sequence"/>
</dbReference>
<dbReference type="AlphaFoldDB" id="A0A391NZE9"/>
<gene>
    <name evidence="1" type="ORF">KIPB_011343</name>
</gene>
<organism evidence="1 2">
    <name type="scientific">Kipferlia bialata</name>
    <dbReference type="NCBI Taxonomy" id="797122"/>
    <lineage>
        <taxon>Eukaryota</taxon>
        <taxon>Metamonada</taxon>
        <taxon>Carpediemonas-like organisms</taxon>
        <taxon>Kipferlia</taxon>
    </lineage>
</organism>
<proteinExistence type="predicted"/>
<keyword evidence="2" id="KW-1185">Reference proteome</keyword>
<accession>A0A391NZE9</accession>
<name>A0A391NZE9_9EUKA</name>
<protein>
    <submittedName>
        <fullName evidence="1">Uncharacterized protein</fullName>
    </submittedName>
</protein>
<evidence type="ECO:0000313" key="1">
    <source>
        <dbReference type="EMBL" id="GCA63683.1"/>
    </source>
</evidence>
<feature type="non-terminal residue" evidence="1">
    <location>
        <position position="1"/>
    </location>
</feature>
<evidence type="ECO:0000313" key="2">
    <source>
        <dbReference type="Proteomes" id="UP000265618"/>
    </source>
</evidence>
<reference evidence="1 2" key="1">
    <citation type="journal article" date="2018" name="PLoS ONE">
        <title>The draft genome of Kipferlia bialata reveals reductive genome evolution in fornicate parasites.</title>
        <authorList>
            <person name="Tanifuji G."/>
            <person name="Takabayashi S."/>
            <person name="Kume K."/>
            <person name="Takagi M."/>
            <person name="Nakayama T."/>
            <person name="Kamikawa R."/>
            <person name="Inagaki Y."/>
            <person name="Hashimoto T."/>
        </authorList>
    </citation>
    <scope>NUCLEOTIDE SEQUENCE [LARGE SCALE GENOMIC DNA]</scope>
    <source>
        <strain evidence="1">NY0173</strain>
    </source>
</reference>
<sequence>CHLRDSAPKRVFAGDGCFYVEFESRMWCFVPSLDVDVDSGSLCASVAHYAMPHCPKSLSVGSESTPVAVCFVGDTAHMFCQLYNGMRHASMTHAGRWETATPRGIVFPTSSEGRDLHGVPCGRVVLLIGRVSSPVLLYDTVSQECDVLAPHLVDGVKDSPRTVRVLPLHTSCTQVVLLVECSDYSSISEHIVTVSLPM</sequence>